<sequence>METNELYLLLFSAIFLGLAYLIYSKLLGKTEKKLDTSAPFRSDWRKILLAEVSYYQELTEEEKKRFEQEVKYFLSHVKIKGVDTTVEDLDRMLVASSAVIPIFGYPDWQYPNLKEVLIHESALNETEFVGDIDGHVLGMVGTGKLKNKMLLSKGALREGFRNDRDKKNVGIHEFVHLIDMADGNTDGVPEVFLQKSYAIPWVNLMHQKTSEIHSNESDINPYGGTSQIEFLTVASEYFFERPMLLEKKHPKLYQRMEQIFNQRLSTRYKKRKAKGSSKKVGRNDPCICGSGKKYKACCMKKGA</sequence>
<proteinExistence type="predicted"/>
<accession>A0A315ZCR8</accession>
<evidence type="ECO:0000313" key="2">
    <source>
        <dbReference type="EMBL" id="PWJ42544.1"/>
    </source>
</evidence>
<reference evidence="2 3" key="1">
    <citation type="submission" date="2018-03" db="EMBL/GenBank/DDBJ databases">
        <title>Genomic Encyclopedia of Archaeal and Bacterial Type Strains, Phase II (KMG-II): from individual species to whole genera.</title>
        <authorList>
            <person name="Goeker M."/>
        </authorList>
    </citation>
    <scope>NUCLEOTIDE SEQUENCE [LARGE SCALE GENOMIC DNA]</scope>
    <source>
        <strain evidence="2 3">DSM 28229</strain>
    </source>
</reference>
<dbReference type="OrthoDB" id="9786424at2"/>
<dbReference type="InterPro" id="IPR004027">
    <property type="entry name" value="SEC_C_motif"/>
</dbReference>
<evidence type="ECO:0000313" key="3">
    <source>
        <dbReference type="Proteomes" id="UP000245535"/>
    </source>
</evidence>
<feature type="transmembrane region" description="Helical" evidence="1">
    <location>
        <begin position="6"/>
        <end position="23"/>
    </location>
</feature>
<dbReference type="SUPFAM" id="SSF55486">
    <property type="entry name" value="Metalloproteases ('zincins'), catalytic domain"/>
    <property type="match status" value="1"/>
</dbReference>
<dbReference type="InterPro" id="IPR010384">
    <property type="entry name" value="MtfA_fam"/>
</dbReference>
<evidence type="ECO:0000256" key="1">
    <source>
        <dbReference type="SAM" id="Phobius"/>
    </source>
</evidence>
<comment type="caution">
    <text evidence="2">The sequence shown here is derived from an EMBL/GenBank/DDBJ whole genome shotgun (WGS) entry which is preliminary data.</text>
</comment>
<dbReference type="Gene3D" id="1.10.472.150">
    <property type="entry name" value="Glucose-regulated metallo-peptidase M90, N-terminal domain"/>
    <property type="match status" value="1"/>
</dbReference>
<dbReference type="SUPFAM" id="SSF103642">
    <property type="entry name" value="Sec-C motif"/>
    <property type="match status" value="1"/>
</dbReference>
<dbReference type="Proteomes" id="UP000245535">
    <property type="component" value="Unassembled WGS sequence"/>
</dbReference>
<dbReference type="Gene3D" id="3.40.390.10">
    <property type="entry name" value="Collagenase (Catalytic Domain)"/>
    <property type="match status" value="1"/>
</dbReference>
<dbReference type="AlphaFoldDB" id="A0A315ZCR8"/>
<dbReference type="CDD" id="cd20169">
    <property type="entry name" value="Peptidase_M90_mtfA"/>
    <property type="match status" value="1"/>
</dbReference>
<dbReference type="GO" id="GO:0005829">
    <property type="term" value="C:cytosol"/>
    <property type="evidence" value="ECO:0007669"/>
    <property type="project" value="TreeGrafter"/>
</dbReference>
<organism evidence="2 3">
    <name type="scientific">Sediminitomix flava</name>
    <dbReference type="NCBI Taxonomy" id="379075"/>
    <lineage>
        <taxon>Bacteria</taxon>
        <taxon>Pseudomonadati</taxon>
        <taxon>Bacteroidota</taxon>
        <taxon>Cytophagia</taxon>
        <taxon>Cytophagales</taxon>
        <taxon>Flammeovirgaceae</taxon>
        <taxon>Sediminitomix</taxon>
    </lineage>
</organism>
<dbReference type="RefSeq" id="WP_109617959.1">
    <property type="nucleotide sequence ID" value="NZ_QGDO01000002.1"/>
</dbReference>
<gene>
    <name evidence="2" type="ORF">BC781_10287</name>
</gene>
<dbReference type="PANTHER" id="PTHR30164:SF2">
    <property type="entry name" value="PROTEIN MTFA"/>
    <property type="match status" value="1"/>
</dbReference>
<dbReference type="GO" id="GO:0004177">
    <property type="term" value="F:aminopeptidase activity"/>
    <property type="evidence" value="ECO:0007669"/>
    <property type="project" value="TreeGrafter"/>
</dbReference>
<dbReference type="EMBL" id="QGDO01000002">
    <property type="protein sequence ID" value="PWJ42544.1"/>
    <property type="molecule type" value="Genomic_DNA"/>
</dbReference>
<name>A0A315ZCR8_SEDFL</name>
<dbReference type="PANTHER" id="PTHR30164">
    <property type="entry name" value="MTFA PEPTIDASE"/>
    <property type="match status" value="1"/>
</dbReference>
<dbReference type="Pfam" id="PF02810">
    <property type="entry name" value="SEC-C"/>
    <property type="match status" value="1"/>
</dbReference>
<dbReference type="InterPro" id="IPR042252">
    <property type="entry name" value="MtfA_N"/>
</dbReference>
<protein>
    <recommendedName>
        <fullName evidence="4">Peptidase</fullName>
    </recommendedName>
</protein>
<keyword evidence="1" id="KW-0472">Membrane</keyword>
<dbReference type="GO" id="GO:0008237">
    <property type="term" value="F:metallopeptidase activity"/>
    <property type="evidence" value="ECO:0007669"/>
    <property type="project" value="InterPro"/>
</dbReference>
<keyword evidence="1" id="KW-1133">Transmembrane helix</keyword>
<dbReference type="InterPro" id="IPR024079">
    <property type="entry name" value="MetalloPept_cat_dom_sf"/>
</dbReference>
<keyword evidence="3" id="KW-1185">Reference proteome</keyword>
<dbReference type="Pfam" id="PF06167">
    <property type="entry name" value="Peptidase_M90"/>
    <property type="match status" value="1"/>
</dbReference>
<keyword evidence="1" id="KW-0812">Transmembrane</keyword>
<evidence type="ECO:0008006" key="4">
    <source>
        <dbReference type="Google" id="ProtNLM"/>
    </source>
</evidence>